<dbReference type="Proteomes" id="UP000267223">
    <property type="component" value="Unassembled WGS sequence"/>
</dbReference>
<dbReference type="AlphaFoldDB" id="A0A3M9NMW0"/>
<evidence type="ECO:0000313" key="2">
    <source>
        <dbReference type="EMBL" id="RNI39112.1"/>
    </source>
</evidence>
<dbReference type="OrthoDB" id="669636at2"/>
<organism evidence="2 3">
    <name type="scientific">Hanamia caeni</name>
    <dbReference type="NCBI Taxonomy" id="2294116"/>
    <lineage>
        <taxon>Bacteria</taxon>
        <taxon>Pseudomonadati</taxon>
        <taxon>Bacteroidota</taxon>
        <taxon>Chitinophagia</taxon>
        <taxon>Chitinophagales</taxon>
        <taxon>Chitinophagaceae</taxon>
        <taxon>Hanamia</taxon>
    </lineage>
</organism>
<gene>
    <name evidence="2" type="ORF">EFY79_05575</name>
</gene>
<comment type="caution">
    <text evidence="2">The sequence shown here is derived from an EMBL/GenBank/DDBJ whole genome shotgun (WGS) entry which is preliminary data.</text>
</comment>
<feature type="chain" id="PRO_5018170061" description="DUF4136 domain-containing protein" evidence="1">
    <location>
        <begin position="21"/>
        <end position="215"/>
    </location>
</feature>
<protein>
    <recommendedName>
        <fullName evidence="4">DUF4136 domain-containing protein</fullName>
    </recommendedName>
</protein>
<keyword evidence="1" id="KW-0732">Signal</keyword>
<accession>A0A3M9NMW0</accession>
<feature type="signal peptide" evidence="1">
    <location>
        <begin position="1"/>
        <end position="20"/>
    </location>
</feature>
<proteinExistence type="predicted"/>
<evidence type="ECO:0000256" key="1">
    <source>
        <dbReference type="SAM" id="SignalP"/>
    </source>
</evidence>
<evidence type="ECO:0000313" key="3">
    <source>
        <dbReference type="Proteomes" id="UP000267223"/>
    </source>
</evidence>
<name>A0A3M9NMW0_9BACT</name>
<dbReference type="RefSeq" id="WP_123119677.1">
    <property type="nucleotide sequence ID" value="NZ_RJJR01000002.1"/>
</dbReference>
<evidence type="ECO:0008006" key="4">
    <source>
        <dbReference type="Google" id="ProtNLM"/>
    </source>
</evidence>
<reference evidence="2 3" key="1">
    <citation type="submission" date="2018-11" db="EMBL/GenBank/DDBJ databases">
        <title>Draft genome sequence of Ferruginibacter sp. BO-59.</title>
        <authorList>
            <person name="Im W.T."/>
        </authorList>
    </citation>
    <scope>NUCLEOTIDE SEQUENCE [LARGE SCALE GENOMIC DNA]</scope>
    <source>
        <strain evidence="2 3">BO-59</strain>
    </source>
</reference>
<sequence length="215" mass="24237">MKTTILIFSLFFFVSHTSFAQFEAAKQTYSAPNLKSEIEKQKTVAILPYDVAIVYKRVPKHYDSSATKSEEQSLKTNLQSSMYTYLLRKADKYTVTFQDPTRTNALLKAKGVYDQLDLLTQDSICKILGVDAVIKCKYDYEKTASEGAAIAKTVLFGSLGSKTGSGALTLQIYNGADGNLLWRFYKAMNDDVMSSTDELITRMMKKVARNFPYER</sequence>
<dbReference type="EMBL" id="RJJR01000002">
    <property type="protein sequence ID" value="RNI39112.1"/>
    <property type="molecule type" value="Genomic_DNA"/>
</dbReference>
<keyword evidence="3" id="KW-1185">Reference proteome</keyword>
<dbReference type="Gene3D" id="3.40.50.10610">
    <property type="entry name" value="ABC-type transport auxiliary lipoprotein component"/>
    <property type="match status" value="1"/>
</dbReference>